<dbReference type="EMBL" id="DQAY01000132">
    <property type="protein sequence ID" value="HCO25491.1"/>
    <property type="molecule type" value="Genomic_DNA"/>
</dbReference>
<name>A0A3D3R9F6_9PLAN</name>
<evidence type="ECO:0000313" key="2">
    <source>
        <dbReference type="Proteomes" id="UP000263642"/>
    </source>
</evidence>
<comment type="caution">
    <text evidence="1">The sequence shown here is derived from an EMBL/GenBank/DDBJ whole genome shotgun (WGS) entry which is preliminary data.</text>
</comment>
<protein>
    <submittedName>
        <fullName evidence="1">Uncharacterized protein</fullName>
    </submittedName>
</protein>
<dbReference type="Proteomes" id="UP000263642">
    <property type="component" value="Unassembled WGS sequence"/>
</dbReference>
<dbReference type="AlphaFoldDB" id="A0A3D3R9F6"/>
<accession>A0A3D3R9F6</accession>
<proteinExistence type="predicted"/>
<reference evidence="1 2" key="1">
    <citation type="journal article" date="2018" name="Nat. Biotechnol.">
        <title>A standardized bacterial taxonomy based on genome phylogeny substantially revises the tree of life.</title>
        <authorList>
            <person name="Parks D.H."/>
            <person name="Chuvochina M."/>
            <person name="Waite D.W."/>
            <person name="Rinke C."/>
            <person name="Skarshewski A."/>
            <person name="Chaumeil P.A."/>
            <person name="Hugenholtz P."/>
        </authorList>
    </citation>
    <scope>NUCLEOTIDE SEQUENCE [LARGE SCALE GENOMIC DNA]</scope>
    <source>
        <strain evidence="1">UBA9375</strain>
    </source>
</reference>
<gene>
    <name evidence="1" type="ORF">DIT97_21630</name>
</gene>
<organism evidence="1 2">
    <name type="scientific">Gimesia maris</name>
    <dbReference type="NCBI Taxonomy" id="122"/>
    <lineage>
        <taxon>Bacteria</taxon>
        <taxon>Pseudomonadati</taxon>
        <taxon>Planctomycetota</taxon>
        <taxon>Planctomycetia</taxon>
        <taxon>Planctomycetales</taxon>
        <taxon>Planctomycetaceae</taxon>
        <taxon>Gimesia</taxon>
    </lineage>
</organism>
<sequence>MQPPAVQASEVIQVFWHAAIEIVAGALTVLTGTTSPSYCQTLKPMSNAKLAFMRPPFIFTLYQQHFWLGIMVDIQLIVTLESEHNIFPPYLVFVLLRSKCKVKIEEINKILKYT</sequence>
<evidence type="ECO:0000313" key="1">
    <source>
        <dbReference type="EMBL" id="HCO25491.1"/>
    </source>
</evidence>